<protein>
    <submittedName>
        <fullName evidence="2">DNA-binding domain-containing protein</fullName>
    </submittedName>
</protein>
<sequence>MATIQWRPDINTLTVPQSYRVRFVPRNTANIQDIAADIARQYPNVSTTDILNILRAEDEVIMARLLDGEQVDKGECCSWSLSFSGRLDSPDDMLPSLDDNLNVKIQVAQPFLDTIRRGALLERLPMNEKLPMISQVEETLLKLPNVLAASGVVMINGANLLFDPEGGSGGCVIEGTRSGSIIQTRFPVISNNSIMLMPEIPEQDNPWNNEYRISVSTHYSEHGTLCSSIYDRFLRTPLTVHDLGQADPPETGILTGSADTPYVSVIGGGLTDNETLRIQAIHDAQRDMLLFSLLNMHEGDRIGGLVVVGVNGEYTLPGFTNSAVHSLDIRVDDYAALKAMIRHDYNGRLVDVLEVRM</sequence>
<dbReference type="Pfam" id="PF14848">
    <property type="entry name" value="HU-DNA_bdg"/>
    <property type="match status" value="1"/>
</dbReference>
<evidence type="ECO:0000313" key="2">
    <source>
        <dbReference type="EMBL" id="XCN72069.1"/>
    </source>
</evidence>
<feature type="domain" description="Bvu-2165-like IHF-HU-like DNA-binding" evidence="1">
    <location>
        <begin position="7"/>
        <end position="109"/>
    </location>
</feature>
<dbReference type="EMBL" id="CP159373">
    <property type="protein sequence ID" value="XCN72069.1"/>
    <property type="molecule type" value="Genomic_DNA"/>
</dbReference>
<keyword evidence="2" id="KW-0238">DNA-binding</keyword>
<name>A0AAU8LSQ4_9BACT</name>
<dbReference type="KEGG" id="eaj:Q3M24_17400"/>
<evidence type="ECO:0000259" key="1">
    <source>
        <dbReference type="Pfam" id="PF14848"/>
    </source>
</evidence>
<dbReference type="AlphaFoldDB" id="A0AAU8LSQ4"/>
<reference evidence="2" key="1">
    <citation type="journal article" date="2024" name="Syst. Appl. Microbiol.">
        <title>First single-strain enrichments of Electrothrix cable bacteria, description of E. aestuarii sp. nov. and E. rattekaaiensis sp. nov., and proposal of a cable bacteria taxonomy following the rules of the SeqCode.</title>
        <authorList>
            <person name="Plum-Jensen L.E."/>
            <person name="Schramm A."/>
            <person name="Marshall I.P.G."/>
        </authorList>
    </citation>
    <scope>NUCLEOTIDE SEQUENCE</scope>
    <source>
        <strain evidence="2">Rat1</strain>
    </source>
</reference>
<organism evidence="2">
    <name type="scientific">Candidatus Electrothrix aestuarii</name>
    <dbReference type="NCBI Taxonomy" id="3062594"/>
    <lineage>
        <taxon>Bacteria</taxon>
        <taxon>Pseudomonadati</taxon>
        <taxon>Thermodesulfobacteriota</taxon>
        <taxon>Desulfobulbia</taxon>
        <taxon>Desulfobulbales</taxon>
        <taxon>Desulfobulbaceae</taxon>
        <taxon>Candidatus Electrothrix</taxon>
    </lineage>
</organism>
<dbReference type="InterPro" id="IPR049893">
    <property type="entry name" value="Bvu_2165-like_IHF-HU-DNA_bdg"/>
</dbReference>
<dbReference type="GO" id="GO:0003677">
    <property type="term" value="F:DNA binding"/>
    <property type="evidence" value="ECO:0007669"/>
    <property type="project" value="UniProtKB-KW"/>
</dbReference>
<proteinExistence type="predicted"/>
<reference evidence="2" key="2">
    <citation type="submission" date="2024-06" db="EMBL/GenBank/DDBJ databases">
        <authorList>
            <person name="Plum-Jensen L.E."/>
            <person name="Schramm A."/>
            <person name="Marshall I.P.G."/>
        </authorList>
    </citation>
    <scope>NUCLEOTIDE SEQUENCE</scope>
    <source>
        <strain evidence="2">Rat1</strain>
    </source>
</reference>
<accession>A0AAU8LSQ4</accession>
<gene>
    <name evidence="2" type="ORF">Q3M24_17400</name>
</gene>